<reference evidence="8 9" key="1">
    <citation type="submission" date="2019-05" db="EMBL/GenBank/DDBJ databases">
        <title>Georgenia *** sp. nov., and Georgenia *** sp. nov., isolated from the intestinal contents of plateau pika (Ochotona curzoniae) in the Qinghai-Tibet plateau of China.</title>
        <authorList>
            <person name="Tian Z."/>
        </authorList>
    </citation>
    <scope>NUCLEOTIDE SEQUENCE [LARGE SCALE GENOMIC DNA]</scope>
    <source>
        <strain evidence="8 9">Z443</strain>
    </source>
</reference>
<dbReference type="SUPFAM" id="SSF52980">
    <property type="entry name" value="Restriction endonuclease-like"/>
    <property type="match status" value="1"/>
</dbReference>
<evidence type="ECO:0000256" key="1">
    <source>
        <dbReference type="ARBA" id="ARBA00022722"/>
    </source>
</evidence>
<dbReference type="Pfam" id="PF03852">
    <property type="entry name" value="Vsr"/>
    <property type="match status" value="1"/>
</dbReference>
<name>A0A5B8C1U0_9MICO</name>
<evidence type="ECO:0000256" key="2">
    <source>
        <dbReference type="ARBA" id="ARBA00022759"/>
    </source>
</evidence>
<dbReference type="EMBL" id="CP040915">
    <property type="protein sequence ID" value="QDC24087.1"/>
    <property type="molecule type" value="Genomic_DNA"/>
</dbReference>
<evidence type="ECO:0000313" key="9">
    <source>
        <dbReference type="Proteomes" id="UP000314616"/>
    </source>
</evidence>
<sequence length="157" mass="18047">MPAGAAPDAPTPEKRRAMQLQRTKDTGPEVALRRALHRRGLRFRLHRQVVDGLRRTVDIVFPTERVAVDVRGCFWHGCEEHCRRGTRNVSWWESKLAANVARDRDTEYRLRAAGWEVLVVWEHEAPEVAAARVELSVRERREIRPEAAGGGTPQRRE</sequence>
<evidence type="ECO:0000313" key="8">
    <source>
        <dbReference type="EMBL" id="QDC24087.1"/>
    </source>
</evidence>
<dbReference type="GO" id="GO:0006298">
    <property type="term" value="P:mismatch repair"/>
    <property type="evidence" value="ECO:0007669"/>
    <property type="project" value="InterPro"/>
</dbReference>
<dbReference type="NCBIfam" id="TIGR00632">
    <property type="entry name" value="vsr"/>
    <property type="match status" value="1"/>
</dbReference>
<dbReference type="KEGG" id="gyu:FE374_05090"/>
<keyword evidence="3" id="KW-0227">DNA damage</keyword>
<dbReference type="CDD" id="cd00221">
    <property type="entry name" value="Vsr"/>
    <property type="match status" value="1"/>
</dbReference>
<evidence type="ECO:0000256" key="7">
    <source>
        <dbReference type="SAM" id="MobiDB-lite"/>
    </source>
</evidence>
<keyword evidence="4" id="KW-0378">Hydrolase</keyword>
<dbReference type="GO" id="GO:0016787">
    <property type="term" value="F:hydrolase activity"/>
    <property type="evidence" value="ECO:0007669"/>
    <property type="project" value="UniProtKB-KW"/>
</dbReference>
<keyword evidence="1" id="KW-0540">Nuclease</keyword>
<dbReference type="InterPro" id="IPR004603">
    <property type="entry name" value="DNA_mismatch_endonuc_vsr"/>
</dbReference>
<dbReference type="REBASE" id="314311">
    <property type="entry name" value="V.GspZ443ORF5100P"/>
</dbReference>
<dbReference type="OrthoDB" id="9801520at2"/>
<organism evidence="8 9">
    <name type="scientific">Georgenia yuyongxinii</name>
    <dbReference type="NCBI Taxonomy" id="2589797"/>
    <lineage>
        <taxon>Bacteria</taxon>
        <taxon>Bacillati</taxon>
        <taxon>Actinomycetota</taxon>
        <taxon>Actinomycetes</taxon>
        <taxon>Micrococcales</taxon>
        <taxon>Bogoriellaceae</taxon>
        <taxon>Georgenia</taxon>
    </lineage>
</organism>
<dbReference type="AlphaFoldDB" id="A0A5B8C1U0"/>
<gene>
    <name evidence="8" type="ORF">FE374_05090</name>
</gene>
<protein>
    <submittedName>
        <fullName evidence="8">Very short patch repair endonuclease</fullName>
    </submittedName>
</protein>
<dbReference type="Gene3D" id="3.40.960.10">
    <property type="entry name" value="VSR Endonuclease"/>
    <property type="match status" value="1"/>
</dbReference>
<dbReference type="Proteomes" id="UP000314616">
    <property type="component" value="Chromosome"/>
</dbReference>
<feature type="region of interest" description="Disordered" evidence="7">
    <location>
        <begin position="1"/>
        <end position="27"/>
    </location>
</feature>
<keyword evidence="2 8" id="KW-0255">Endonuclease</keyword>
<dbReference type="GO" id="GO:0004519">
    <property type="term" value="F:endonuclease activity"/>
    <property type="evidence" value="ECO:0007669"/>
    <property type="project" value="UniProtKB-KW"/>
</dbReference>
<dbReference type="RefSeq" id="WP_139927531.1">
    <property type="nucleotide sequence ID" value="NZ_CP040915.1"/>
</dbReference>
<evidence type="ECO:0000256" key="5">
    <source>
        <dbReference type="ARBA" id="ARBA00023204"/>
    </source>
</evidence>
<accession>A0A5B8C1U0</accession>
<evidence type="ECO:0000256" key="3">
    <source>
        <dbReference type="ARBA" id="ARBA00022763"/>
    </source>
</evidence>
<feature type="compositionally biased region" description="Basic and acidic residues" evidence="7">
    <location>
        <begin position="11"/>
        <end position="27"/>
    </location>
</feature>
<comment type="similarity">
    <text evidence="6">Belongs to the Vsr family.</text>
</comment>
<keyword evidence="5" id="KW-0234">DNA repair</keyword>
<proteinExistence type="inferred from homology"/>
<dbReference type="InterPro" id="IPR011335">
    <property type="entry name" value="Restrct_endonuc-II-like"/>
</dbReference>
<evidence type="ECO:0000256" key="6">
    <source>
        <dbReference type="ARBA" id="ARBA00029466"/>
    </source>
</evidence>
<evidence type="ECO:0000256" key="4">
    <source>
        <dbReference type="ARBA" id="ARBA00022801"/>
    </source>
</evidence>